<sequence>MSTARGRASGTGSSTGSGSGSGTDTDTEVAVVGAGPVGLTAALALARAGIGVTVFESEPELSTEWRASTFHPPTVEIARHLGIADAMLAAGLIAPRYQVRDRTDGLIAEFDFGALGDETEYPFRLQLEQYKYTQILRDTLAAEHPDVTIRMGRGISDLRDAGDHVVLQSGPHRSTARWALATDGARSTVRKVLDCPFEGLTYEHRYLVLSIDYPIDTLLPGICDVNYISDPVEHLLVLRVPDVWRVVVSVPPEVSSEEAVSDSYVGQRLRTLLGDQPDLVLLERKTYAVHQRVVDSFRHGRVLLLGDAAHINSPMGGMGLNSGIHDAFDLSVQLTGHLRGELDESVLDLWATRRRKAAVETVQEITHRTTTALAESDEHQRRRFQQQMSDIAADPRRAKAWMMDAAMISNARAYDLPARNGT</sequence>
<evidence type="ECO:0000256" key="1">
    <source>
        <dbReference type="ARBA" id="ARBA00023002"/>
    </source>
</evidence>
<protein>
    <submittedName>
        <fullName evidence="4">Para-nitrophenol 4-monooxygenase</fullName>
        <ecNumber evidence="4">1.14.13.167</ecNumber>
    </submittedName>
</protein>
<dbReference type="EMBL" id="MIGB01000047">
    <property type="protein sequence ID" value="OSY35747.1"/>
    <property type="molecule type" value="Genomic_DNA"/>
</dbReference>
<dbReference type="GO" id="GO:0071949">
    <property type="term" value="F:FAD binding"/>
    <property type="evidence" value="ECO:0007669"/>
    <property type="project" value="InterPro"/>
</dbReference>
<dbReference type="RefSeq" id="WP_125911639.1">
    <property type="nucleotide sequence ID" value="NZ_AP018920.1"/>
</dbReference>
<evidence type="ECO:0000313" key="5">
    <source>
        <dbReference type="Proteomes" id="UP000194360"/>
    </source>
</evidence>
<keyword evidence="1 4" id="KW-0560">Oxidoreductase</keyword>
<dbReference type="Gene3D" id="3.30.70.2450">
    <property type="match status" value="1"/>
</dbReference>
<dbReference type="PANTHER" id="PTHR43476">
    <property type="entry name" value="3-(3-HYDROXY-PHENYL)PROPIONATE/3-HYDROXYCINNAMIC ACID HYDROXYLASE"/>
    <property type="match status" value="1"/>
</dbReference>
<dbReference type="InterPro" id="IPR050631">
    <property type="entry name" value="PheA/TfdB_FAD_monoxygenase"/>
</dbReference>
<dbReference type="GO" id="GO:0018632">
    <property type="term" value="F:4-nitrophenol 4-monooxygenase activity"/>
    <property type="evidence" value="ECO:0007669"/>
    <property type="project" value="UniProtKB-EC"/>
</dbReference>
<dbReference type="PRINTS" id="PR00420">
    <property type="entry name" value="RNGMNOXGNASE"/>
</dbReference>
<dbReference type="InterPro" id="IPR002938">
    <property type="entry name" value="FAD-bd"/>
</dbReference>
<accession>A0A1Y2MM60</accession>
<dbReference type="EC" id="1.14.13.167" evidence="4"/>
<dbReference type="GO" id="GO:0019622">
    <property type="term" value="P:3-(3-hydroxy)phenylpropionate catabolic process"/>
    <property type="evidence" value="ECO:0007669"/>
    <property type="project" value="TreeGrafter"/>
</dbReference>
<feature type="domain" description="FAD-binding" evidence="3">
    <location>
        <begin position="26"/>
        <end position="363"/>
    </location>
</feature>
<dbReference type="Gene3D" id="3.50.50.60">
    <property type="entry name" value="FAD/NAD(P)-binding domain"/>
    <property type="match status" value="1"/>
</dbReference>
<dbReference type="Proteomes" id="UP000194360">
    <property type="component" value="Unassembled WGS sequence"/>
</dbReference>
<organism evidence="4 5">
    <name type="scientific">Pseudonocardia autotrophica</name>
    <name type="common">Amycolata autotrophica</name>
    <name type="synonym">Nocardia autotrophica</name>
    <dbReference type="NCBI Taxonomy" id="2074"/>
    <lineage>
        <taxon>Bacteria</taxon>
        <taxon>Bacillati</taxon>
        <taxon>Actinomycetota</taxon>
        <taxon>Actinomycetes</taxon>
        <taxon>Pseudonocardiales</taxon>
        <taxon>Pseudonocardiaceae</taxon>
        <taxon>Pseudonocardia</taxon>
    </lineage>
</organism>
<dbReference type="AlphaFoldDB" id="A0A1Y2MM60"/>
<comment type="caution">
    <text evidence="4">The sequence shown here is derived from an EMBL/GenBank/DDBJ whole genome shotgun (WGS) entry which is preliminary data.</text>
</comment>
<dbReference type="Pfam" id="PF01494">
    <property type="entry name" value="FAD_binding_3"/>
    <property type="match status" value="1"/>
</dbReference>
<feature type="region of interest" description="Disordered" evidence="2">
    <location>
        <begin position="1"/>
        <end position="27"/>
    </location>
</feature>
<evidence type="ECO:0000256" key="2">
    <source>
        <dbReference type="SAM" id="MobiDB-lite"/>
    </source>
</evidence>
<dbReference type="PANTHER" id="PTHR43476:SF3">
    <property type="entry name" value="FAD-BINDING MONOOXYGENASE"/>
    <property type="match status" value="1"/>
</dbReference>
<feature type="compositionally biased region" description="Low complexity" evidence="2">
    <location>
        <begin position="1"/>
        <end position="12"/>
    </location>
</feature>
<name>A0A1Y2MM60_PSEAH</name>
<evidence type="ECO:0000313" key="4">
    <source>
        <dbReference type="EMBL" id="OSY35747.1"/>
    </source>
</evidence>
<dbReference type="STRING" id="2074.BG845_05839"/>
<dbReference type="OrthoDB" id="8670884at2"/>
<dbReference type="SUPFAM" id="SSF51905">
    <property type="entry name" value="FAD/NAD(P)-binding domain"/>
    <property type="match status" value="1"/>
</dbReference>
<evidence type="ECO:0000259" key="3">
    <source>
        <dbReference type="Pfam" id="PF01494"/>
    </source>
</evidence>
<proteinExistence type="predicted"/>
<dbReference type="InterPro" id="IPR036188">
    <property type="entry name" value="FAD/NAD-bd_sf"/>
</dbReference>
<keyword evidence="4" id="KW-0503">Monooxygenase</keyword>
<gene>
    <name evidence="4" type="primary">pnpA_2</name>
    <name evidence="4" type="ORF">BG845_05839</name>
</gene>
<dbReference type="GO" id="GO:0008688">
    <property type="term" value="F:3-(3-hydroxyphenyl)propionate hydroxylase activity"/>
    <property type="evidence" value="ECO:0007669"/>
    <property type="project" value="TreeGrafter"/>
</dbReference>
<keyword evidence="5" id="KW-1185">Reference proteome</keyword>
<reference evidence="4 5" key="1">
    <citation type="submission" date="2016-09" db="EMBL/GenBank/DDBJ databases">
        <title>Pseudonocardia autotrophica DSM535, a candidate organism with high potential of specific P450 cytochromes.</title>
        <authorList>
            <person name="Grumaz C."/>
            <person name="Vainshtein Y."/>
            <person name="Kirstahler P."/>
            <person name="Sohn K."/>
        </authorList>
    </citation>
    <scope>NUCLEOTIDE SEQUENCE [LARGE SCALE GENOMIC DNA]</scope>
    <source>
        <strain evidence="4 5">DSM 535</strain>
    </source>
</reference>